<evidence type="ECO:0000256" key="3">
    <source>
        <dbReference type="ARBA" id="ARBA00022833"/>
    </source>
</evidence>
<reference evidence="8" key="1">
    <citation type="submission" date="2022-10" db="EMBL/GenBank/DDBJ databases">
        <title>Genome assembly of Pristionchus species.</title>
        <authorList>
            <person name="Yoshida K."/>
            <person name="Sommer R.J."/>
        </authorList>
    </citation>
    <scope>NUCLEOTIDE SEQUENCE [LARGE SCALE GENOMIC DNA]</scope>
    <source>
        <strain evidence="8">RS5460</strain>
    </source>
</reference>
<dbReference type="Pfam" id="PF05485">
    <property type="entry name" value="THAP"/>
    <property type="match status" value="1"/>
</dbReference>
<accession>A0AAN5CU11</accession>
<keyword evidence="2 5" id="KW-0863">Zinc-finger</keyword>
<keyword evidence="1" id="KW-0479">Metal-binding</keyword>
<dbReference type="SUPFAM" id="SSF57716">
    <property type="entry name" value="Glucocorticoid receptor-like (DNA-binding domain)"/>
    <property type="match status" value="1"/>
</dbReference>
<feature type="non-terminal residue" evidence="7">
    <location>
        <position position="1"/>
    </location>
</feature>
<keyword evidence="3" id="KW-0862">Zinc</keyword>
<comment type="caution">
    <text evidence="7">The sequence shown here is derived from an EMBL/GenBank/DDBJ whole genome shotgun (WGS) entry which is preliminary data.</text>
</comment>
<dbReference type="AlphaFoldDB" id="A0AAN5CU11"/>
<keyword evidence="8" id="KW-1185">Reference proteome</keyword>
<dbReference type="InterPro" id="IPR006612">
    <property type="entry name" value="THAP_Znf"/>
</dbReference>
<proteinExistence type="predicted"/>
<organism evidence="7 8">
    <name type="scientific">Pristionchus mayeri</name>
    <dbReference type="NCBI Taxonomy" id="1317129"/>
    <lineage>
        <taxon>Eukaryota</taxon>
        <taxon>Metazoa</taxon>
        <taxon>Ecdysozoa</taxon>
        <taxon>Nematoda</taxon>
        <taxon>Chromadorea</taxon>
        <taxon>Rhabditida</taxon>
        <taxon>Rhabditina</taxon>
        <taxon>Diplogasteromorpha</taxon>
        <taxon>Diplogasteroidea</taxon>
        <taxon>Neodiplogasteridae</taxon>
        <taxon>Pristionchus</taxon>
    </lineage>
</organism>
<dbReference type="PROSITE" id="PS50950">
    <property type="entry name" value="ZF_THAP"/>
    <property type="match status" value="1"/>
</dbReference>
<evidence type="ECO:0000256" key="4">
    <source>
        <dbReference type="ARBA" id="ARBA00023125"/>
    </source>
</evidence>
<evidence type="ECO:0000256" key="1">
    <source>
        <dbReference type="ARBA" id="ARBA00022723"/>
    </source>
</evidence>
<feature type="domain" description="THAP-type" evidence="6">
    <location>
        <begin position="85"/>
        <end position="170"/>
    </location>
</feature>
<evidence type="ECO:0000313" key="8">
    <source>
        <dbReference type="Proteomes" id="UP001328107"/>
    </source>
</evidence>
<evidence type="ECO:0000313" key="7">
    <source>
        <dbReference type="EMBL" id="GMR50621.1"/>
    </source>
</evidence>
<sequence>PMVLKEEPIDEFDEIKQEEAVLNICTIDAPNDIKEESLEIKVEPIDDYNQEEPIADVYCPSTGISRPLDQSTSSITKEIPSKTKMQRHVCVVCHRLCSMSDMHIFTASPKKRATWVDAVRQTPEGRKSLMELLSKRTTGSYMCASHFSPSDYNLSSKRIVLRFDAVPFFKEAPPRKEPKRAKTEIFIKNKSQATICSRYCADTKTTDSSPRKAS</sequence>
<dbReference type="GO" id="GO:0003677">
    <property type="term" value="F:DNA binding"/>
    <property type="evidence" value="ECO:0007669"/>
    <property type="project" value="UniProtKB-UniRule"/>
</dbReference>
<feature type="non-terminal residue" evidence="7">
    <location>
        <position position="214"/>
    </location>
</feature>
<gene>
    <name evidence="7" type="ORF">PMAYCL1PPCAC_20815</name>
</gene>
<name>A0AAN5CU11_9BILA</name>
<keyword evidence="4 5" id="KW-0238">DNA-binding</keyword>
<evidence type="ECO:0000256" key="5">
    <source>
        <dbReference type="PROSITE-ProRule" id="PRU00309"/>
    </source>
</evidence>
<evidence type="ECO:0000256" key="2">
    <source>
        <dbReference type="ARBA" id="ARBA00022771"/>
    </source>
</evidence>
<dbReference type="Proteomes" id="UP001328107">
    <property type="component" value="Unassembled WGS sequence"/>
</dbReference>
<dbReference type="SMART" id="SM00980">
    <property type="entry name" value="THAP"/>
    <property type="match status" value="1"/>
</dbReference>
<dbReference type="GO" id="GO:0008270">
    <property type="term" value="F:zinc ion binding"/>
    <property type="evidence" value="ECO:0007669"/>
    <property type="project" value="UniProtKB-KW"/>
</dbReference>
<dbReference type="EMBL" id="BTRK01000004">
    <property type="protein sequence ID" value="GMR50621.1"/>
    <property type="molecule type" value="Genomic_DNA"/>
</dbReference>
<evidence type="ECO:0000259" key="6">
    <source>
        <dbReference type="PROSITE" id="PS50950"/>
    </source>
</evidence>
<protein>
    <recommendedName>
        <fullName evidence="6">THAP-type domain-containing protein</fullName>
    </recommendedName>
</protein>